<dbReference type="Proteomes" id="UP000479710">
    <property type="component" value="Unassembled WGS sequence"/>
</dbReference>
<feature type="compositionally biased region" description="Basic and acidic residues" evidence="1">
    <location>
        <begin position="160"/>
        <end position="196"/>
    </location>
</feature>
<gene>
    <name evidence="3" type="ORF">E2562_023616</name>
</gene>
<feature type="region of interest" description="Disordered" evidence="1">
    <location>
        <begin position="124"/>
        <end position="224"/>
    </location>
</feature>
<dbReference type="OrthoDB" id="5970at2759"/>
<feature type="region of interest" description="Disordered" evidence="1">
    <location>
        <begin position="40"/>
        <end position="59"/>
    </location>
</feature>
<proteinExistence type="predicted"/>
<dbReference type="EMBL" id="SPHZ02000001">
    <property type="protein sequence ID" value="KAF0934255.1"/>
    <property type="molecule type" value="Genomic_DNA"/>
</dbReference>
<keyword evidence="2" id="KW-0732">Signal</keyword>
<dbReference type="AlphaFoldDB" id="A0A6G1FBQ1"/>
<sequence length="236" mass="26354">MSRAPGAIRPNHNHPWPWWWAVLFGFGSLRVGGSPPLPQPLNPIEGGATDRSNSGGVAEPRRLKASAIRIVITRCHCTLGGSVQMCVKDILNIFSRARAMWALQGKFVCGERITVNWSKQQPRFSKDFRTSRTIESSHRRAPRDGNFRFRDSVAQKNHPASHDQGHSPDVAPEKKSSDGALENKSDDDVEDLKDVTETVGEDPVEMKRNEDGTSDANARKKDEKIWVSLEKVARYS</sequence>
<dbReference type="PANTHER" id="PTHR48038:SF2">
    <property type="entry name" value="OS02G0536400 PROTEIN"/>
    <property type="match status" value="1"/>
</dbReference>
<evidence type="ECO:0000313" key="4">
    <source>
        <dbReference type="Proteomes" id="UP000479710"/>
    </source>
</evidence>
<keyword evidence="4" id="KW-1185">Reference proteome</keyword>
<reference evidence="3 4" key="1">
    <citation type="submission" date="2019-11" db="EMBL/GenBank/DDBJ databases">
        <title>Whole genome sequence of Oryza granulata.</title>
        <authorList>
            <person name="Li W."/>
        </authorList>
    </citation>
    <scope>NUCLEOTIDE SEQUENCE [LARGE SCALE GENOMIC DNA]</scope>
    <source>
        <strain evidence="4">cv. Menghai</strain>
        <tissue evidence="3">Leaf</tissue>
    </source>
</reference>
<protein>
    <submittedName>
        <fullName evidence="3">Uncharacterized protein</fullName>
    </submittedName>
</protein>
<evidence type="ECO:0000313" key="3">
    <source>
        <dbReference type="EMBL" id="KAF0934255.1"/>
    </source>
</evidence>
<dbReference type="PANTHER" id="PTHR48038">
    <property type="entry name" value="RIBONUCLEOPROTEIN RB97D"/>
    <property type="match status" value="1"/>
</dbReference>
<feature type="chain" id="PRO_5026314929" evidence="2">
    <location>
        <begin position="34"/>
        <end position="236"/>
    </location>
</feature>
<comment type="caution">
    <text evidence="3">The sequence shown here is derived from an EMBL/GenBank/DDBJ whole genome shotgun (WGS) entry which is preliminary data.</text>
</comment>
<evidence type="ECO:0000256" key="1">
    <source>
        <dbReference type="SAM" id="MobiDB-lite"/>
    </source>
</evidence>
<accession>A0A6G1FBQ1</accession>
<evidence type="ECO:0000256" key="2">
    <source>
        <dbReference type="SAM" id="SignalP"/>
    </source>
</evidence>
<feature type="compositionally biased region" description="Basic and acidic residues" evidence="1">
    <location>
        <begin position="204"/>
        <end position="224"/>
    </location>
</feature>
<feature type="signal peptide" evidence="2">
    <location>
        <begin position="1"/>
        <end position="33"/>
    </location>
</feature>
<organism evidence="3 4">
    <name type="scientific">Oryza meyeriana var. granulata</name>
    <dbReference type="NCBI Taxonomy" id="110450"/>
    <lineage>
        <taxon>Eukaryota</taxon>
        <taxon>Viridiplantae</taxon>
        <taxon>Streptophyta</taxon>
        <taxon>Embryophyta</taxon>
        <taxon>Tracheophyta</taxon>
        <taxon>Spermatophyta</taxon>
        <taxon>Magnoliopsida</taxon>
        <taxon>Liliopsida</taxon>
        <taxon>Poales</taxon>
        <taxon>Poaceae</taxon>
        <taxon>BOP clade</taxon>
        <taxon>Oryzoideae</taxon>
        <taxon>Oryzeae</taxon>
        <taxon>Oryzinae</taxon>
        <taxon>Oryza</taxon>
        <taxon>Oryza meyeriana</taxon>
    </lineage>
</organism>
<name>A0A6G1FBQ1_9ORYZ</name>
<feature type="compositionally biased region" description="Basic and acidic residues" evidence="1">
    <location>
        <begin position="124"/>
        <end position="153"/>
    </location>
</feature>